<sequence>MKFYVFILILAMFSWSCSSKDEESSDSTVASVCSETSSDAEVYEIFQLGTTNCNLFCKDKSLSECQTAWGNGEKNLNYQYVAKSWTPLNTVHNESEVYLYNFTPIDYENVSISDNNGVFKSSIQIKAWNRIKYQHVVSGDNVTVTIPSSNNPIMLKFANIKTKWKWAPHNYDPDGTHDNWWTNWTGAALRANYIMNYNMANFLSTDTFKNVIVNDNITYSDATTTWYDSSWGTYDNNSVIVSRMRDIGALFKIGVVHGGTPSGLGGGDVHGVAPHVLYDHMRSSVWSNKGWNGADIWFHEFAHCLGFSHSSNMTYPQAAPYDSDISGKVQTAMVNAYKQDNTDPLFPPGDGQEGIDCNNELAGLSCPSSRSLYTPLRKWNLADDQIFDFSESTKYPKD</sequence>
<dbReference type="EMBL" id="UINC01063400">
    <property type="protein sequence ID" value="SVB90997.1"/>
    <property type="molecule type" value="Genomic_DNA"/>
</dbReference>
<name>A0A382HVP6_9ZZZZ</name>
<reference evidence="1" key="1">
    <citation type="submission" date="2018-05" db="EMBL/GenBank/DDBJ databases">
        <authorList>
            <person name="Lanie J.A."/>
            <person name="Ng W.-L."/>
            <person name="Kazmierczak K.M."/>
            <person name="Andrzejewski T.M."/>
            <person name="Davidsen T.M."/>
            <person name="Wayne K.J."/>
            <person name="Tettelin H."/>
            <person name="Glass J.I."/>
            <person name="Rusch D."/>
            <person name="Podicherti R."/>
            <person name="Tsui H.-C.T."/>
            <person name="Winkler M.E."/>
        </authorList>
    </citation>
    <scope>NUCLEOTIDE SEQUENCE</scope>
</reference>
<dbReference type="AlphaFoldDB" id="A0A382HVP6"/>
<proteinExistence type="predicted"/>
<organism evidence="1">
    <name type="scientific">marine metagenome</name>
    <dbReference type="NCBI Taxonomy" id="408172"/>
    <lineage>
        <taxon>unclassified sequences</taxon>
        <taxon>metagenomes</taxon>
        <taxon>ecological metagenomes</taxon>
    </lineage>
</organism>
<protein>
    <submittedName>
        <fullName evidence="1">Uncharacterized protein</fullName>
    </submittedName>
</protein>
<evidence type="ECO:0000313" key="1">
    <source>
        <dbReference type="EMBL" id="SVB90997.1"/>
    </source>
</evidence>
<dbReference type="SUPFAM" id="SSF55486">
    <property type="entry name" value="Metalloproteases ('zincins'), catalytic domain"/>
    <property type="match status" value="1"/>
</dbReference>
<accession>A0A382HVP6</accession>
<gene>
    <name evidence="1" type="ORF">METZ01_LOCUS243851</name>
</gene>